<dbReference type="Proteomes" id="UP001334732">
    <property type="component" value="Chromosome"/>
</dbReference>
<evidence type="ECO:0000313" key="10">
    <source>
        <dbReference type="EMBL" id="WRS40712.1"/>
    </source>
</evidence>
<dbReference type="InterPro" id="IPR026669">
    <property type="entry name" value="Arsenite_MeTrfase-like"/>
</dbReference>
<dbReference type="CDD" id="cd02440">
    <property type="entry name" value="AdoMet_MTases"/>
    <property type="match status" value="1"/>
</dbReference>
<evidence type="ECO:0000259" key="9">
    <source>
        <dbReference type="Pfam" id="PF13847"/>
    </source>
</evidence>
<dbReference type="EC" id="2.1.1.137" evidence="4"/>
<dbReference type="Gene3D" id="3.40.50.150">
    <property type="entry name" value="Vaccinia Virus protein VP39"/>
    <property type="match status" value="1"/>
</dbReference>
<dbReference type="Pfam" id="PF13847">
    <property type="entry name" value="Methyltransf_31"/>
    <property type="match status" value="1"/>
</dbReference>
<dbReference type="PANTHER" id="PTHR43675:SF8">
    <property type="entry name" value="ARSENITE METHYLTRANSFERASE"/>
    <property type="match status" value="1"/>
</dbReference>
<reference evidence="10 11" key="1">
    <citation type="submission" date="2023-12" db="EMBL/GenBank/DDBJ databases">
        <title>Thiobacillus sedimentum sp. nov., a chemolithoautotrophic sulfur-oxidizing bacterium isolated from freshwater sediment.</title>
        <authorList>
            <person name="Luo J."/>
            <person name="Dai C."/>
        </authorList>
    </citation>
    <scope>NUCLEOTIDE SEQUENCE [LARGE SCALE GENOMIC DNA]</scope>
    <source>
        <strain evidence="10 11">SCUT-2</strain>
    </source>
</reference>
<comment type="catalytic activity">
    <reaction evidence="6">
        <text>arsenic triglutathione + [thioredoxin]-dithiol + S-adenosyl-L-methionine + 2 H2O = methylarsonous acid + [thioredoxin]-disulfide + 3 glutathione + S-adenosyl-L-homocysteine + H(+)</text>
        <dbReference type="Rhea" id="RHEA:69460"/>
        <dbReference type="Rhea" id="RHEA-COMP:10698"/>
        <dbReference type="Rhea" id="RHEA-COMP:10700"/>
        <dbReference type="ChEBI" id="CHEBI:15377"/>
        <dbReference type="ChEBI" id="CHEBI:15378"/>
        <dbReference type="ChEBI" id="CHEBI:17826"/>
        <dbReference type="ChEBI" id="CHEBI:29950"/>
        <dbReference type="ChEBI" id="CHEBI:50058"/>
        <dbReference type="ChEBI" id="CHEBI:57856"/>
        <dbReference type="ChEBI" id="CHEBI:57925"/>
        <dbReference type="ChEBI" id="CHEBI:59789"/>
        <dbReference type="ChEBI" id="CHEBI:183640"/>
        <dbReference type="EC" id="2.1.1.137"/>
    </reaction>
</comment>
<dbReference type="NCBIfam" id="NF008823">
    <property type="entry name" value="PRK11873.1"/>
    <property type="match status" value="1"/>
</dbReference>
<dbReference type="GO" id="GO:0032259">
    <property type="term" value="P:methylation"/>
    <property type="evidence" value="ECO:0007669"/>
    <property type="project" value="UniProtKB-KW"/>
</dbReference>
<keyword evidence="11" id="KW-1185">Reference proteome</keyword>
<dbReference type="InterPro" id="IPR029063">
    <property type="entry name" value="SAM-dependent_MTases_sf"/>
</dbReference>
<name>A0ABZ1CMT2_9PROT</name>
<comment type="catalytic activity">
    <reaction evidence="8">
        <text>arsenic triglutathione + 3 [thioredoxin]-dithiol + 3 S-adenosyl-L-methionine = trimethylarsine + 3 [thioredoxin]-disulfide + 3 glutathione + 3 S-adenosyl-L-homocysteine + 3 H(+)</text>
        <dbReference type="Rhea" id="RHEA:69432"/>
        <dbReference type="Rhea" id="RHEA-COMP:10698"/>
        <dbReference type="Rhea" id="RHEA-COMP:10700"/>
        <dbReference type="ChEBI" id="CHEBI:15378"/>
        <dbReference type="ChEBI" id="CHEBI:27130"/>
        <dbReference type="ChEBI" id="CHEBI:29950"/>
        <dbReference type="ChEBI" id="CHEBI:50058"/>
        <dbReference type="ChEBI" id="CHEBI:57856"/>
        <dbReference type="ChEBI" id="CHEBI:57925"/>
        <dbReference type="ChEBI" id="CHEBI:59789"/>
        <dbReference type="ChEBI" id="CHEBI:183640"/>
        <dbReference type="EC" id="2.1.1.137"/>
    </reaction>
</comment>
<organism evidence="10 11">
    <name type="scientific">Thiobacillus sedimenti</name>
    <dbReference type="NCBI Taxonomy" id="3110231"/>
    <lineage>
        <taxon>Bacteria</taxon>
        <taxon>Pseudomonadati</taxon>
        <taxon>Pseudomonadota</taxon>
        <taxon>Betaproteobacteria</taxon>
        <taxon>Nitrosomonadales</taxon>
        <taxon>Thiobacillaceae</taxon>
        <taxon>Thiobacillus</taxon>
    </lineage>
</organism>
<evidence type="ECO:0000256" key="8">
    <source>
        <dbReference type="ARBA" id="ARBA00048428"/>
    </source>
</evidence>
<evidence type="ECO:0000256" key="2">
    <source>
        <dbReference type="ARBA" id="ARBA00022691"/>
    </source>
</evidence>
<accession>A0ABZ1CMT2</accession>
<keyword evidence="10" id="KW-0489">Methyltransferase</keyword>
<evidence type="ECO:0000313" key="11">
    <source>
        <dbReference type="Proteomes" id="UP001334732"/>
    </source>
</evidence>
<evidence type="ECO:0000256" key="3">
    <source>
        <dbReference type="ARBA" id="ARBA00034487"/>
    </source>
</evidence>
<evidence type="ECO:0000256" key="4">
    <source>
        <dbReference type="ARBA" id="ARBA00034521"/>
    </source>
</evidence>
<dbReference type="InterPro" id="IPR025714">
    <property type="entry name" value="Methyltranfer_dom"/>
</dbReference>
<dbReference type="SUPFAM" id="SSF53335">
    <property type="entry name" value="S-adenosyl-L-methionine-dependent methyltransferases"/>
    <property type="match status" value="1"/>
</dbReference>
<protein>
    <recommendedName>
        <fullName evidence="5">Arsenite methyltransferase</fullName>
        <ecNumber evidence="4">2.1.1.137</ecNumber>
    </recommendedName>
</protein>
<dbReference type="GO" id="GO:0008168">
    <property type="term" value="F:methyltransferase activity"/>
    <property type="evidence" value="ECO:0007669"/>
    <property type="project" value="UniProtKB-KW"/>
</dbReference>
<keyword evidence="2" id="KW-0949">S-adenosyl-L-methionine</keyword>
<evidence type="ECO:0000256" key="5">
    <source>
        <dbReference type="ARBA" id="ARBA00034545"/>
    </source>
</evidence>
<gene>
    <name evidence="10" type="ORF">VA613_06960</name>
</gene>
<dbReference type="PANTHER" id="PTHR43675">
    <property type="entry name" value="ARSENITE METHYLTRANSFERASE"/>
    <property type="match status" value="1"/>
</dbReference>
<proteinExistence type="inferred from homology"/>
<dbReference type="RefSeq" id="WP_324781227.1">
    <property type="nucleotide sequence ID" value="NZ_CP141769.1"/>
</dbReference>
<feature type="domain" description="Methyltransferase" evidence="9">
    <location>
        <begin position="91"/>
        <end position="237"/>
    </location>
</feature>
<comment type="catalytic activity">
    <reaction evidence="7">
        <text>arsenic triglutathione + 2 [thioredoxin]-dithiol + 2 S-adenosyl-L-methionine + H2O = dimethylarsinous acid + 2 [thioredoxin]-disulfide + 3 glutathione + 2 S-adenosyl-L-homocysteine + 2 H(+)</text>
        <dbReference type="Rhea" id="RHEA:69464"/>
        <dbReference type="Rhea" id="RHEA-COMP:10698"/>
        <dbReference type="Rhea" id="RHEA-COMP:10700"/>
        <dbReference type="ChEBI" id="CHEBI:15377"/>
        <dbReference type="ChEBI" id="CHEBI:15378"/>
        <dbReference type="ChEBI" id="CHEBI:23808"/>
        <dbReference type="ChEBI" id="CHEBI:29950"/>
        <dbReference type="ChEBI" id="CHEBI:50058"/>
        <dbReference type="ChEBI" id="CHEBI:57856"/>
        <dbReference type="ChEBI" id="CHEBI:57925"/>
        <dbReference type="ChEBI" id="CHEBI:59789"/>
        <dbReference type="ChEBI" id="CHEBI:183640"/>
        <dbReference type="EC" id="2.1.1.137"/>
    </reaction>
</comment>
<evidence type="ECO:0000256" key="6">
    <source>
        <dbReference type="ARBA" id="ARBA00047941"/>
    </source>
</evidence>
<sequence>MQATAGRRAVPTNHDEHRQNVREAYAQVAKANNEGKSSGCATSCCGTSDDSAINTLISTRLGYSQADLAMAPAGADMGLGCGNPKAIAALKPGETVVDLGSGGGFDCFLAVREVGSSGHVIGVDMTPDMVSKARANAVKGQYGNVEFRFGEIEHLPIADGVADVVISNCVINLSPNKPQVFRDAFRVLKPGGRLAISDVVATVELPEEMRNDAGLIAGCMGNASLIEDLEEMMRDAGFEQIRIQPKGESKEFIKDWAPGQNVTDFVVSATIEAVKQGSCCGGCC</sequence>
<evidence type="ECO:0000256" key="1">
    <source>
        <dbReference type="ARBA" id="ARBA00022679"/>
    </source>
</evidence>
<comment type="similarity">
    <text evidence="3">Belongs to the methyltransferase superfamily. Arsenite methyltransferase family.</text>
</comment>
<keyword evidence="1" id="KW-0808">Transferase</keyword>
<dbReference type="EMBL" id="CP141769">
    <property type="protein sequence ID" value="WRS40712.1"/>
    <property type="molecule type" value="Genomic_DNA"/>
</dbReference>
<evidence type="ECO:0000256" key="7">
    <source>
        <dbReference type="ARBA" id="ARBA00047943"/>
    </source>
</evidence>